<feature type="signal peptide" evidence="6">
    <location>
        <begin position="1"/>
        <end position="29"/>
    </location>
</feature>
<evidence type="ECO:0000256" key="1">
    <source>
        <dbReference type="ARBA" id="ARBA00022723"/>
    </source>
</evidence>
<feature type="chain" id="PRO_5043440360" description="TRAF-type domain-containing protein" evidence="6">
    <location>
        <begin position="30"/>
        <end position="438"/>
    </location>
</feature>
<feature type="domain" description="TRAF-type" evidence="7">
    <location>
        <begin position="297"/>
        <end position="348"/>
    </location>
</feature>
<dbReference type="SUPFAM" id="SSF49599">
    <property type="entry name" value="TRAF domain-like"/>
    <property type="match status" value="1"/>
</dbReference>
<dbReference type="InterPro" id="IPR001293">
    <property type="entry name" value="Znf_TRAF"/>
</dbReference>
<evidence type="ECO:0000313" key="8">
    <source>
        <dbReference type="EMBL" id="KAJ8484208.1"/>
    </source>
</evidence>
<proteinExistence type="predicted"/>
<dbReference type="AlphaFoldDB" id="A0AAV8QUH9"/>
<gene>
    <name evidence="8" type="ORF">OPV22_016693</name>
</gene>
<keyword evidence="6" id="KW-0732">Signal</keyword>
<name>A0AAV8QUH9_ENSVE</name>
<evidence type="ECO:0000256" key="4">
    <source>
        <dbReference type="PROSITE-ProRule" id="PRU00207"/>
    </source>
</evidence>
<organism evidence="8 9">
    <name type="scientific">Ensete ventricosum</name>
    <name type="common">Abyssinian banana</name>
    <name type="synonym">Musa ensete</name>
    <dbReference type="NCBI Taxonomy" id="4639"/>
    <lineage>
        <taxon>Eukaryota</taxon>
        <taxon>Viridiplantae</taxon>
        <taxon>Streptophyta</taxon>
        <taxon>Embryophyta</taxon>
        <taxon>Tracheophyta</taxon>
        <taxon>Spermatophyta</taxon>
        <taxon>Magnoliopsida</taxon>
        <taxon>Liliopsida</taxon>
        <taxon>Zingiberales</taxon>
        <taxon>Musaceae</taxon>
        <taxon>Ensete</taxon>
    </lineage>
</organism>
<dbReference type="PANTHER" id="PTHR10131">
    <property type="entry name" value="TNF RECEPTOR ASSOCIATED FACTOR"/>
    <property type="match status" value="1"/>
</dbReference>
<evidence type="ECO:0000313" key="9">
    <source>
        <dbReference type="Proteomes" id="UP001222027"/>
    </source>
</evidence>
<evidence type="ECO:0000256" key="5">
    <source>
        <dbReference type="SAM" id="Coils"/>
    </source>
</evidence>
<comment type="caution">
    <text evidence="8">The sequence shown here is derived from an EMBL/GenBank/DDBJ whole genome shotgun (WGS) entry which is preliminary data.</text>
</comment>
<evidence type="ECO:0000256" key="2">
    <source>
        <dbReference type="ARBA" id="ARBA00022771"/>
    </source>
</evidence>
<keyword evidence="9" id="KW-1185">Reference proteome</keyword>
<evidence type="ECO:0000256" key="6">
    <source>
        <dbReference type="SAM" id="SignalP"/>
    </source>
</evidence>
<dbReference type="Proteomes" id="UP001222027">
    <property type="component" value="Unassembled WGS sequence"/>
</dbReference>
<keyword evidence="1 4" id="KW-0479">Metal-binding</keyword>
<protein>
    <recommendedName>
        <fullName evidence="7">TRAF-type domain-containing protein</fullName>
    </recommendedName>
</protein>
<dbReference type="EMBL" id="JAQQAF010000005">
    <property type="protein sequence ID" value="KAJ8484208.1"/>
    <property type="molecule type" value="Genomic_DNA"/>
</dbReference>
<evidence type="ECO:0000259" key="7">
    <source>
        <dbReference type="PROSITE" id="PS50145"/>
    </source>
</evidence>
<feature type="coiled-coil region" evidence="5">
    <location>
        <begin position="371"/>
        <end position="430"/>
    </location>
</feature>
<keyword evidence="5" id="KW-0175">Coiled coil</keyword>
<accession>A0AAV8QUH9</accession>
<dbReference type="Pfam" id="PF02176">
    <property type="entry name" value="zf-TRAF"/>
    <property type="match status" value="1"/>
</dbReference>
<dbReference type="Gene3D" id="3.30.40.10">
    <property type="entry name" value="Zinc/RING finger domain, C3HC4 (zinc finger)"/>
    <property type="match status" value="1"/>
</dbReference>
<evidence type="ECO:0000256" key="3">
    <source>
        <dbReference type="ARBA" id="ARBA00022833"/>
    </source>
</evidence>
<reference evidence="8 9" key="1">
    <citation type="submission" date="2022-12" db="EMBL/GenBank/DDBJ databases">
        <title>Chromosome-scale assembly of the Ensete ventricosum genome.</title>
        <authorList>
            <person name="Dussert Y."/>
            <person name="Stocks J."/>
            <person name="Wendawek A."/>
            <person name="Woldeyes F."/>
            <person name="Nichols R.A."/>
            <person name="Borrell J.S."/>
        </authorList>
    </citation>
    <scope>NUCLEOTIDE SEQUENCE [LARGE SCALE GENOMIC DNA]</scope>
    <source>
        <strain evidence="9">cv. Maze</strain>
        <tissue evidence="8">Seeds</tissue>
    </source>
</reference>
<dbReference type="GO" id="GO:0008270">
    <property type="term" value="F:zinc ion binding"/>
    <property type="evidence" value="ECO:0007669"/>
    <property type="project" value="UniProtKB-KW"/>
</dbReference>
<sequence>MLPTLRSRGIGAVFLIVLVATVAVRTGGARQTPHGEGGRGKVEVAAASVHVHAKARPEKTARLTARLASGPSPKVSRQRRFWAEGTMDVPESAPPPVKESVSSFHCDQCDKELVRKIARLLLPGLATACVDHTTGLFTGPASVAVTVRKEMVDYLTQRSQMYIAEAVVQGGDGMNSVEELSDHPVGILSILVEEFASSKRNLFSRVSGWLLSESREEKIDDFVQEMETNVFWSMERREAVSEILLRNVDLNSTFHCSMKFDTAQQLADHRSQCSFRILNCTNHGCKAKFSAIHAEEHDLVCRFKVIQCEQMCSESIMRGEMDRHCITVCPMKLVNCPFYQVGCESAFPQCNLGKHCTEFLQSHLMYVLQVVHKQEASVEELNQRVKLLEKSQSLSELSEALDVRSLALIIKEQEAKMKKLERDISKVRDHQELIKNIK</sequence>
<dbReference type="InterPro" id="IPR013083">
    <property type="entry name" value="Znf_RING/FYVE/PHD"/>
</dbReference>
<feature type="zinc finger region" description="TRAF-type" evidence="4">
    <location>
        <begin position="297"/>
        <end position="348"/>
    </location>
</feature>
<keyword evidence="3 4" id="KW-0862">Zinc</keyword>
<dbReference type="PROSITE" id="PS50145">
    <property type="entry name" value="ZF_TRAF"/>
    <property type="match status" value="1"/>
</dbReference>
<keyword evidence="2 4" id="KW-0863">Zinc-finger</keyword>
<dbReference type="PANTHER" id="PTHR10131:SF162">
    <property type="entry name" value="(WILD MALAYSIAN BANANA) HYPOTHETICAL PROTEIN"/>
    <property type="match status" value="1"/>
</dbReference>